<dbReference type="CDD" id="cd12455">
    <property type="entry name" value="RRM_like_Smg4_UPF3"/>
    <property type="match status" value="1"/>
</dbReference>
<feature type="region of interest" description="Disordered" evidence="8">
    <location>
        <begin position="417"/>
        <end position="471"/>
    </location>
</feature>
<dbReference type="InterPro" id="IPR015300">
    <property type="entry name" value="DNA-bd_pseudobarrel_sf"/>
</dbReference>
<dbReference type="GO" id="GO:0045727">
    <property type="term" value="P:positive regulation of translation"/>
    <property type="evidence" value="ECO:0007669"/>
    <property type="project" value="TreeGrafter"/>
</dbReference>
<dbReference type="InterPro" id="IPR039722">
    <property type="entry name" value="Upf3"/>
</dbReference>
<dbReference type="InterPro" id="IPR012677">
    <property type="entry name" value="Nucleotide-bd_a/b_plait_sf"/>
</dbReference>
<comment type="similarity">
    <text evidence="2">Belongs to the RENT3 family.</text>
</comment>
<dbReference type="GO" id="GO:0003729">
    <property type="term" value="F:mRNA binding"/>
    <property type="evidence" value="ECO:0007669"/>
    <property type="project" value="TreeGrafter"/>
</dbReference>
<feature type="compositionally biased region" description="Polar residues" evidence="8">
    <location>
        <begin position="381"/>
        <end position="398"/>
    </location>
</feature>
<keyword evidence="5" id="KW-0866">Nonsense-mediated mRNA decay</keyword>
<feature type="domain" description="TF-B3" evidence="9">
    <location>
        <begin position="920"/>
        <end position="986"/>
    </location>
</feature>
<comment type="subcellular location">
    <subcellularLocation>
        <location evidence="1">Nucleus</location>
    </subcellularLocation>
</comment>
<name>A0A445L5C2_GLYSO</name>
<evidence type="ECO:0000256" key="4">
    <source>
        <dbReference type="ARBA" id="ARBA00023125"/>
    </source>
</evidence>
<protein>
    <submittedName>
        <fullName evidence="10">Regulator of nonsense transcripts UPF3 isoform B</fullName>
    </submittedName>
</protein>
<dbReference type="Gene3D" id="3.30.70.330">
    <property type="match status" value="1"/>
</dbReference>
<dbReference type="Pfam" id="PF02362">
    <property type="entry name" value="B3"/>
    <property type="match status" value="2"/>
</dbReference>
<dbReference type="PANTHER" id="PTHR13112">
    <property type="entry name" value="UPF3 REGULATOR OF NONSENSE TRANSCRIPTS-LIKE PROTEIN"/>
    <property type="match status" value="1"/>
</dbReference>
<dbReference type="Proteomes" id="UP000289340">
    <property type="component" value="Chromosome 4"/>
</dbReference>
<dbReference type="GO" id="GO:0005737">
    <property type="term" value="C:cytoplasm"/>
    <property type="evidence" value="ECO:0007669"/>
    <property type="project" value="TreeGrafter"/>
</dbReference>
<dbReference type="PANTHER" id="PTHR13112:SF5">
    <property type="entry name" value="REGULATOR OF NONSENSE TRANSCRIPTS UPF3"/>
    <property type="match status" value="1"/>
</dbReference>
<evidence type="ECO:0000256" key="2">
    <source>
        <dbReference type="ARBA" id="ARBA00005991"/>
    </source>
</evidence>
<dbReference type="InterPro" id="IPR035979">
    <property type="entry name" value="RBD_domain_sf"/>
</dbReference>
<dbReference type="GO" id="GO:0005730">
    <property type="term" value="C:nucleolus"/>
    <property type="evidence" value="ECO:0007669"/>
    <property type="project" value="TreeGrafter"/>
</dbReference>
<keyword evidence="3" id="KW-0805">Transcription regulation</keyword>
<evidence type="ECO:0000256" key="5">
    <source>
        <dbReference type="ARBA" id="ARBA00023161"/>
    </source>
</evidence>
<keyword evidence="4" id="KW-0238">DNA-binding</keyword>
<dbReference type="PROSITE" id="PS50863">
    <property type="entry name" value="B3"/>
    <property type="match status" value="2"/>
</dbReference>
<feature type="compositionally biased region" description="Polar residues" evidence="8">
    <location>
        <begin position="450"/>
        <end position="467"/>
    </location>
</feature>
<evidence type="ECO:0000256" key="8">
    <source>
        <dbReference type="SAM" id="MobiDB-lite"/>
    </source>
</evidence>
<accession>A0A445L5C2</accession>
<dbReference type="SUPFAM" id="SSF101936">
    <property type="entry name" value="DNA-binding pseudobarrel domain"/>
    <property type="match status" value="2"/>
</dbReference>
<feature type="region of interest" description="Disordered" evidence="8">
    <location>
        <begin position="381"/>
        <end position="404"/>
    </location>
</feature>
<dbReference type="FunFam" id="3.30.70.330:FF:001576">
    <property type="match status" value="1"/>
</dbReference>
<dbReference type="GO" id="GO:0003677">
    <property type="term" value="F:DNA binding"/>
    <property type="evidence" value="ECO:0007669"/>
    <property type="project" value="UniProtKB-KW"/>
</dbReference>
<keyword evidence="6" id="KW-0804">Transcription</keyword>
<evidence type="ECO:0000256" key="1">
    <source>
        <dbReference type="ARBA" id="ARBA00004123"/>
    </source>
</evidence>
<feature type="compositionally biased region" description="Basic and acidic residues" evidence="8">
    <location>
        <begin position="491"/>
        <end position="504"/>
    </location>
</feature>
<feature type="region of interest" description="Disordered" evidence="8">
    <location>
        <begin position="238"/>
        <end position="268"/>
    </location>
</feature>
<dbReference type="SMART" id="SM01019">
    <property type="entry name" value="B3"/>
    <property type="match status" value="2"/>
</dbReference>
<sequence length="994" mass="111346">MKVRSEREKTKVVIRHLPPSLTQSDLFQHIDSHFASRYNWFSFRPGNNSHKRQRHSRAYIDFKCPDDVFEFAEFFDGHVFVNERGAQHKVIVEYAPSQRVPKPSAKKDGREGTIFKDPDYLEFLKLIAKPQEHLPSAEIQLERKESEQVGASKETPIVTPLMEYIRQKRAVDSGMQLIVRNIGAIVPERHTWHPIAPPSIIISHLAVVAGTVLFTAKMVARASSAVAKVCRRSRAALPGKPGSGNIKRGSEKKKYVQKDNAKSATRKESKNKSAFIVVPRRDDQFAESSIKGISDIKTYSVLKLVPIWFCIAQYFTHSYIEGSGFPAVILSKLHGVEGSISGIPLTSESGKKKFLLLKGKQQDIPSVGFVLPMKATEATVKQQNVQSGNSPISTPAKQNQRREASGRLIRSILLNNEARQSQSTTGTQHKIQILSSENGQRPSRRFGSRSGLNNQVSNHDAAQINSEGDSRRALDEKFIKRDLHGLGSSAKTEKRTRNKDRPDRGVWTPLRRSDVSHAGNDYSSSSLAQPTQSNPESAEGESSGDFLVSTGEVKENVPSGNRGGEFSASAGGHGGNPSIENGSQRNFIHHGASYVVKDDGAVSSISKGKPSKKSVGHSAHEVYISKSGSINLLQGHKISASGHHSCYGLRIGRNPQLIQVNLSLSDLKDLVDMIITENRLALLTMLMDLDPLRMLERVKNLVLFSGQSRESRIPMQPRQSRRNYVEGSDLAESESNSKHFLKIILPSPIHANQMRIPEEFIKRFGDELSNVATVTVPDGRVWKMRLKKCGKDVSFRSKWREFVEYYSLGYGSYLVFRYEGNSKFRVLIFDTTSAEICYPDLDNRKRSKVDDQTRKKEHKEAIDEDDVNLKAWKKESDCSEIAKDASTKPKHPSVTCTIQPYRLYVRSHFSKKHLKPNVCMMLQNCNGEQWDVSCVCHNTRYGGMMLTRGWRKFVRDNDLSEGDPCVLELIETNPAVVLKLTVLGAPEYHSSRPH</sequence>
<dbReference type="Gene3D" id="2.40.330.10">
    <property type="entry name" value="DNA-binding pseudobarrel domain"/>
    <property type="match status" value="2"/>
</dbReference>
<feature type="compositionally biased region" description="Polar residues" evidence="8">
    <location>
        <begin position="521"/>
        <end position="536"/>
    </location>
</feature>
<feature type="compositionally biased region" description="Polar residues" evidence="8">
    <location>
        <begin position="417"/>
        <end position="441"/>
    </location>
</feature>
<evidence type="ECO:0000256" key="3">
    <source>
        <dbReference type="ARBA" id="ARBA00023015"/>
    </source>
</evidence>
<evidence type="ECO:0000256" key="7">
    <source>
        <dbReference type="ARBA" id="ARBA00023242"/>
    </source>
</evidence>
<gene>
    <name evidence="10" type="ORF">D0Y65_010828</name>
</gene>
<feature type="domain" description="TF-B3" evidence="9">
    <location>
        <begin position="739"/>
        <end position="832"/>
    </location>
</feature>
<evidence type="ECO:0000313" key="11">
    <source>
        <dbReference type="Proteomes" id="UP000289340"/>
    </source>
</evidence>
<dbReference type="InterPro" id="IPR005120">
    <property type="entry name" value="UPF3_dom"/>
</dbReference>
<keyword evidence="11" id="KW-1185">Reference proteome</keyword>
<dbReference type="EMBL" id="QZWG01000004">
    <property type="protein sequence ID" value="RZC18392.1"/>
    <property type="molecule type" value="Genomic_DNA"/>
</dbReference>
<reference evidence="10 11" key="1">
    <citation type="submission" date="2018-09" db="EMBL/GenBank/DDBJ databases">
        <title>A high-quality reference genome of wild soybean provides a powerful tool to mine soybean genomes.</title>
        <authorList>
            <person name="Xie M."/>
            <person name="Chung C.Y.L."/>
            <person name="Li M.-W."/>
            <person name="Wong F.-L."/>
            <person name="Chan T.-F."/>
            <person name="Lam H.-M."/>
        </authorList>
    </citation>
    <scope>NUCLEOTIDE SEQUENCE [LARGE SCALE GENOMIC DNA]</scope>
    <source>
        <strain evidence="11">cv. W05</strain>
        <tissue evidence="10">Hypocotyl of etiolated seedlings</tissue>
    </source>
</reference>
<dbReference type="AlphaFoldDB" id="A0A445L5C2"/>
<comment type="caution">
    <text evidence="10">The sequence shown here is derived from an EMBL/GenBank/DDBJ whole genome shotgun (WGS) entry which is preliminary data.</text>
</comment>
<feature type="region of interest" description="Disordered" evidence="8">
    <location>
        <begin position="485"/>
        <end position="584"/>
    </location>
</feature>
<dbReference type="Pfam" id="PF03467">
    <property type="entry name" value="Smg4_UPF3"/>
    <property type="match status" value="1"/>
</dbReference>
<evidence type="ECO:0000313" key="10">
    <source>
        <dbReference type="EMBL" id="RZC18392.1"/>
    </source>
</evidence>
<proteinExistence type="inferred from homology"/>
<dbReference type="CDD" id="cd10017">
    <property type="entry name" value="B3_DNA"/>
    <property type="match status" value="2"/>
</dbReference>
<dbReference type="GO" id="GO:0000184">
    <property type="term" value="P:nuclear-transcribed mRNA catabolic process, nonsense-mediated decay"/>
    <property type="evidence" value="ECO:0007669"/>
    <property type="project" value="UniProtKB-KW"/>
</dbReference>
<dbReference type="SUPFAM" id="SSF54928">
    <property type="entry name" value="RNA-binding domain, RBD"/>
    <property type="match status" value="1"/>
</dbReference>
<evidence type="ECO:0000259" key="9">
    <source>
        <dbReference type="PROSITE" id="PS50863"/>
    </source>
</evidence>
<feature type="compositionally biased region" description="Basic and acidic residues" evidence="8">
    <location>
        <begin position="248"/>
        <end position="268"/>
    </location>
</feature>
<keyword evidence="7" id="KW-0539">Nucleus</keyword>
<organism evidence="10 11">
    <name type="scientific">Glycine soja</name>
    <name type="common">Wild soybean</name>
    <dbReference type="NCBI Taxonomy" id="3848"/>
    <lineage>
        <taxon>Eukaryota</taxon>
        <taxon>Viridiplantae</taxon>
        <taxon>Streptophyta</taxon>
        <taxon>Embryophyta</taxon>
        <taxon>Tracheophyta</taxon>
        <taxon>Spermatophyta</taxon>
        <taxon>Magnoliopsida</taxon>
        <taxon>eudicotyledons</taxon>
        <taxon>Gunneridae</taxon>
        <taxon>Pentapetalae</taxon>
        <taxon>rosids</taxon>
        <taxon>fabids</taxon>
        <taxon>Fabales</taxon>
        <taxon>Fabaceae</taxon>
        <taxon>Papilionoideae</taxon>
        <taxon>50 kb inversion clade</taxon>
        <taxon>NPAAA clade</taxon>
        <taxon>indigoferoid/millettioid clade</taxon>
        <taxon>Phaseoleae</taxon>
        <taxon>Glycine</taxon>
        <taxon>Glycine subgen. Soja</taxon>
    </lineage>
</organism>
<dbReference type="InterPro" id="IPR003340">
    <property type="entry name" value="B3_DNA-bd"/>
</dbReference>
<evidence type="ECO:0000256" key="6">
    <source>
        <dbReference type="ARBA" id="ARBA00023163"/>
    </source>
</evidence>